<dbReference type="SUPFAM" id="SSF52833">
    <property type="entry name" value="Thioredoxin-like"/>
    <property type="match status" value="1"/>
</dbReference>
<feature type="active site" description="Nucleophile" evidence="1">
    <location>
        <position position="11"/>
    </location>
</feature>
<dbReference type="Proteomes" id="UP000787472">
    <property type="component" value="Unassembled WGS sequence"/>
</dbReference>
<evidence type="ECO:0000313" key="4">
    <source>
        <dbReference type="EMBL" id="NHO66267.1"/>
    </source>
</evidence>
<feature type="disulfide bond" description="Redox-active" evidence="2">
    <location>
        <begin position="11"/>
        <end position="14"/>
    </location>
</feature>
<dbReference type="InterPro" id="IPR012336">
    <property type="entry name" value="Thioredoxin-like_fold"/>
</dbReference>
<organism evidence="4 5">
    <name type="scientific">Pseudomaricurvus hydrocarbonicus</name>
    <dbReference type="NCBI Taxonomy" id="1470433"/>
    <lineage>
        <taxon>Bacteria</taxon>
        <taxon>Pseudomonadati</taxon>
        <taxon>Pseudomonadota</taxon>
        <taxon>Gammaproteobacteria</taxon>
        <taxon>Cellvibrionales</taxon>
        <taxon>Cellvibrionaceae</taxon>
        <taxon>Pseudomaricurvus</taxon>
    </lineage>
</organism>
<accession>A0A9E5JSY5</accession>
<gene>
    <name evidence="4" type="ORF">G8770_12000</name>
</gene>
<evidence type="ECO:0000313" key="5">
    <source>
        <dbReference type="Proteomes" id="UP000787472"/>
    </source>
</evidence>
<dbReference type="Pfam" id="PF13192">
    <property type="entry name" value="Thioredoxin_3"/>
    <property type="match status" value="1"/>
</dbReference>
<dbReference type="InterPro" id="IPR036249">
    <property type="entry name" value="Thioredoxin-like_sf"/>
</dbReference>
<comment type="caution">
    <text evidence="4">The sequence shown here is derived from an EMBL/GenBank/DDBJ whole genome shotgun (WGS) entry which is preliminary data.</text>
</comment>
<evidence type="ECO:0000256" key="1">
    <source>
        <dbReference type="PIRSR" id="PIRSR037031-50"/>
    </source>
</evidence>
<keyword evidence="2" id="KW-0676">Redox-active center</keyword>
<evidence type="ECO:0000256" key="2">
    <source>
        <dbReference type="PIRSR" id="PIRSR037031-51"/>
    </source>
</evidence>
<dbReference type="PANTHER" id="PTHR36450:SF1">
    <property type="entry name" value="THIOREDOXIN"/>
    <property type="match status" value="1"/>
</dbReference>
<dbReference type="Gene3D" id="3.40.30.10">
    <property type="entry name" value="Glutaredoxin"/>
    <property type="match status" value="1"/>
</dbReference>
<sequence length="79" mass="8113">MIQVKVLGSGCSKCVKTAALIESVASSCGIPVQVEKEASPQVMMQFGVMRTPAVVVDGTLVHAGSIPETAAVKAWLGGR</sequence>
<evidence type="ECO:0000259" key="3">
    <source>
        <dbReference type="Pfam" id="PF13192"/>
    </source>
</evidence>
<feature type="domain" description="Thioredoxin-like fold" evidence="3">
    <location>
        <begin position="3"/>
        <end position="76"/>
    </location>
</feature>
<proteinExistence type="predicted"/>
<dbReference type="RefSeq" id="WP_167186780.1">
    <property type="nucleotide sequence ID" value="NZ_JAAONZ010000008.1"/>
</dbReference>
<dbReference type="EMBL" id="JAAONZ010000008">
    <property type="protein sequence ID" value="NHO66267.1"/>
    <property type="molecule type" value="Genomic_DNA"/>
</dbReference>
<name>A0A9E5JSY5_9GAMM</name>
<protein>
    <submittedName>
        <fullName evidence="4">Thioredoxin family protein</fullName>
    </submittedName>
</protein>
<dbReference type="PIRSF" id="PIRSF037031">
    <property type="entry name" value="Redox_disulphide_2"/>
    <property type="match status" value="1"/>
</dbReference>
<keyword evidence="2" id="KW-1015">Disulfide bond</keyword>
<reference evidence="4" key="1">
    <citation type="submission" date="2020-03" db="EMBL/GenBank/DDBJ databases">
        <authorList>
            <person name="Guo F."/>
        </authorList>
    </citation>
    <scope>NUCLEOTIDE SEQUENCE</scope>
    <source>
        <strain evidence="4">JCM 30134</strain>
    </source>
</reference>
<dbReference type="NCBIfam" id="TIGR00412">
    <property type="entry name" value="redox_disulf_2"/>
    <property type="match status" value="1"/>
</dbReference>
<dbReference type="InterPro" id="IPR005243">
    <property type="entry name" value="THIRX-like_proc"/>
</dbReference>
<dbReference type="PANTHER" id="PTHR36450">
    <property type="entry name" value="THIOREDOXIN"/>
    <property type="match status" value="1"/>
</dbReference>
<keyword evidence="5" id="KW-1185">Reference proteome</keyword>
<feature type="active site" description="Nucleophile" evidence="1">
    <location>
        <position position="14"/>
    </location>
</feature>
<dbReference type="AlphaFoldDB" id="A0A9E5JSY5"/>